<proteinExistence type="predicted"/>
<feature type="compositionally biased region" description="Polar residues" evidence="1">
    <location>
        <begin position="57"/>
        <end position="66"/>
    </location>
</feature>
<evidence type="ECO:0008006" key="4">
    <source>
        <dbReference type="Google" id="ProtNLM"/>
    </source>
</evidence>
<feature type="compositionally biased region" description="Basic and acidic residues" evidence="1">
    <location>
        <begin position="37"/>
        <end position="53"/>
    </location>
</feature>
<evidence type="ECO:0000313" key="2">
    <source>
        <dbReference type="EMBL" id="CAC5390601.1"/>
    </source>
</evidence>
<protein>
    <recommendedName>
        <fullName evidence="4">MACPF domain-containing protein</fullName>
    </recommendedName>
</protein>
<evidence type="ECO:0000256" key="1">
    <source>
        <dbReference type="SAM" id="MobiDB-lite"/>
    </source>
</evidence>
<keyword evidence="3" id="KW-1185">Reference proteome</keyword>
<dbReference type="OrthoDB" id="10546342at2759"/>
<gene>
    <name evidence="2" type="ORF">MCOR_25688</name>
</gene>
<reference evidence="2 3" key="1">
    <citation type="submission" date="2020-06" db="EMBL/GenBank/DDBJ databases">
        <authorList>
            <person name="Li R."/>
            <person name="Bekaert M."/>
        </authorList>
    </citation>
    <scope>NUCLEOTIDE SEQUENCE [LARGE SCALE GENOMIC DNA]</scope>
    <source>
        <strain evidence="3">wild</strain>
    </source>
</reference>
<organism evidence="2 3">
    <name type="scientific">Mytilus coruscus</name>
    <name type="common">Sea mussel</name>
    <dbReference type="NCBI Taxonomy" id="42192"/>
    <lineage>
        <taxon>Eukaryota</taxon>
        <taxon>Metazoa</taxon>
        <taxon>Spiralia</taxon>
        <taxon>Lophotrochozoa</taxon>
        <taxon>Mollusca</taxon>
        <taxon>Bivalvia</taxon>
        <taxon>Autobranchia</taxon>
        <taxon>Pteriomorphia</taxon>
        <taxon>Mytilida</taxon>
        <taxon>Mytiloidea</taxon>
        <taxon>Mytilidae</taxon>
        <taxon>Mytilinae</taxon>
        <taxon>Mytilus</taxon>
    </lineage>
</organism>
<dbReference type="Proteomes" id="UP000507470">
    <property type="component" value="Unassembled WGS sequence"/>
</dbReference>
<evidence type="ECO:0000313" key="3">
    <source>
        <dbReference type="Proteomes" id="UP000507470"/>
    </source>
</evidence>
<sequence length="1026" mass="118254">MEMSDLTTNVLNLVENSQISTTSIDSKSTEQTANGSKRAEKKQVSDRNNESPRTKPKVTSETSMLWQSWKRARQKKDEKQSTRKSTIRRKETRSSNDKLCYKDTLTDFKDTLKEFEVSEDVIKTKPISKEHLQSFLSIVTKGLLVRSYGHFDLKAQAITYTQQPLCLEAPSLTDDQCEKEFLKIAEMQRWDDTVRSFGLNIDASAHTHSFTFGAPNSVSEEINIATDKEDTNIYLAKAKYAFVPIKSFQLHHSNMRLDATAMIDIQYIGQLIQQLGGENQSVNRSCCDFLNRYGSHVSTGNHHVGGIFKMYTVCNDIETTFNTDYSRTLSREHAMYVGIMMSVLNVKGEIIYSKEKGNQRETTNHEKISTVENNFSRFGGPLDADNFKKWREGLLQDADTWTVIHRSDVTGIWNILLNHKSDIANWAEVGELLQKNWEKAWGNSSKIEIVDKILIHNIKSIIMGIDLTEACTKETVEQLLNKCIRIAGGNKRFSKYTKGISKWIQFLEKAISINAKLSLESRFCLKLLLKITGEHTSNLHESLKKYFYVPLLSCNENLLQNVDEKIKSFIQRDFLQAYTSVGEIVFDLSWKCQVDEQAAIEIALIINHYGKDVLNVTECIYMAEIAIQLPFNFKHFKFEKQNTQERSPVETNKTVANFFSSISKLKQDDTSLPGNERLPQSVDDFVRLIEQYYFPKIEISANIFRRVDQQQLRQTIFCKMAALCRDMLETSYQVQIDFVKLALASVLWSDLFKNKSMQLEEFKKIFFAGKIIWCHNEKIERLQELSCSDFLTFVPGFISTIETYKKKDAKFEQIGVDCCMELFDRFHALLFMNELDDRKRKNCIQFAFILAKARQALSIKNIFAINTFDNVKKILKELEKSNSEVSEANIPTTEIDFVNEVRICFIPIWRAMEHQLQGNINKQKAAGHIRDYFVVELTVICQKSCRLSTEVSENDIRKQLAIILSKSPSSIFTWRDLDEKVKVITSCPRKFMLTVKSFFQSVFKGVRNILYSFCVCCSDDNSEVKY</sequence>
<name>A0A6J8C5A2_MYTCO</name>
<dbReference type="EMBL" id="CACVKT020004556">
    <property type="protein sequence ID" value="CAC5390601.1"/>
    <property type="molecule type" value="Genomic_DNA"/>
</dbReference>
<feature type="compositionally biased region" description="Polar residues" evidence="1">
    <location>
        <begin position="15"/>
        <end position="35"/>
    </location>
</feature>
<dbReference type="AlphaFoldDB" id="A0A6J8C5A2"/>
<feature type="region of interest" description="Disordered" evidence="1">
    <location>
        <begin position="15"/>
        <end position="93"/>
    </location>
</feature>
<accession>A0A6J8C5A2</accession>